<feature type="transmembrane region" description="Helical" evidence="1">
    <location>
        <begin position="29"/>
        <end position="52"/>
    </location>
</feature>
<keyword evidence="1" id="KW-0812">Transmembrane</keyword>
<feature type="transmembrane region" description="Helical" evidence="1">
    <location>
        <begin position="123"/>
        <end position="141"/>
    </location>
</feature>
<comment type="caution">
    <text evidence="3">The sequence shown here is derived from an EMBL/GenBank/DDBJ whole genome shotgun (WGS) entry which is preliminary data.</text>
</comment>
<sequence length="305" mass="32576">MDNMRGIVLMVLGMLGFAAEDMFIKLASAGLPVGEILAILGIPSAIFFAVLARARGANPFSRDFLHPAVLIRNLSEMVGSVGFVMSLALIPLATATTILQATPLFVTMGAALVLREAVGWRRWTAILVGFFGVVLVIRPGLSGFDPNVMWAVMGVIGLSIRDLASRKVPKSISSLQLAVWGFSAVGIIGLIMSVYSGGAKMPTGNESLFLLGALLIGSVAYWTLTEATRVGEIAVVTPFRYSRLVFSTIVGAIVFYEYPDTYTLVGAAIIIATGLYTLVRERKRRRQEAALAREAAQQAAASGIY</sequence>
<dbReference type="Proteomes" id="UP001073227">
    <property type="component" value="Unassembled WGS sequence"/>
</dbReference>
<feature type="domain" description="EamA" evidence="2">
    <location>
        <begin position="148"/>
        <end position="272"/>
    </location>
</feature>
<protein>
    <submittedName>
        <fullName evidence="3">DMT family transporter</fullName>
    </submittedName>
</protein>
<keyword evidence="1" id="KW-1133">Transmembrane helix</keyword>
<keyword evidence="1" id="KW-0472">Membrane</keyword>
<feature type="transmembrane region" description="Helical" evidence="1">
    <location>
        <begin position="207"/>
        <end position="224"/>
    </location>
</feature>
<evidence type="ECO:0000256" key="1">
    <source>
        <dbReference type="SAM" id="Phobius"/>
    </source>
</evidence>
<reference evidence="3" key="1">
    <citation type="submission" date="2022-10" db="EMBL/GenBank/DDBJ databases">
        <title>Hoeflea sp. G2-23, isolated from marine algae.</title>
        <authorList>
            <person name="Kristyanto S."/>
            <person name="Kim J.M."/>
            <person name="Jeon C.O."/>
        </authorList>
    </citation>
    <scope>NUCLEOTIDE SEQUENCE</scope>
    <source>
        <strain evidence="3">G2-23</strain>
    </source>
</reference>
<dbReference type="PANTHER" id="PTHR22911:SF135">
    <property type="entry name" value="BLR4310 PROTEIN"/>
    <property type="match status" value="1"/>
</dbReference>
<proteinExistence type="predicted"/>
<dbReference type="Pfam" id="PF00892">
    <property type="entry name" value="EamA"/>
    <property type="match status" value="2"/>
</dbReference>
<dbReference type="InterPro" id="IPR037185">
    <property type="entry name" value="EmrE-like"/>
</dbReference>
<feature type="transmembrane region" description="Helical" evidence="1">
    <location>
        <begin position="73"/>
        <end position="92"/>
    </location>
</feature>
<organism evidence="3 4">
    <name type="scientific">Hoeflea algicola</name>
    <dbReference type="NCBI Taxonomy" id="2983763"/>
    <lineage>
        <taxon>Bacteria</taxon>
        <taxon>Pseudomonadati</taxon>
        <taxon>Pseudomonadota</taxon>
        <taxon>Alphaproteobacteria</taxon>
        <taxon>Hyphomicrobiales</taxon>
        <taxon>Rhizobiaceae</taxon>
        <taxon>Hoeflea</taxon>
    </lineage>
</organism>
<feature type="transmembrane region" description="Helical" evidence="1">
    <location>
        <begin position="262"/>
        <end position="279"/>
    </location>
</feature>
<feature type="transmembrane region" description="Helical" evidence="1">
    <location>
        <begin position="236"/>
        <end position="256"/>
    </location>
</feature>
<dbReference type="EMBL" id="JAOVZR010000001">
    <property type="protein sequence ID" value="MCY0146795.1"/>
    <property type="molecule type" value="Genomic_DNA"/>
</dbReference>
<evidence type="ECO:0000259" key="2">
    <source>
        <dbReference type="Pfam" id="PF00892"/>
    </source>
</evidence>
<accession>A0ABT3Z4V9</accession>
<feature type="transmembrane region" description="Helical" evidence="1">
    <location>
        <begin position="177"/>
        <end position="195"/>
    </location>
</feature>
<dbReference type="SUPFAM" id="SSF103481">
    <property type="entry name" value="Multidrug resistance efflux transporter EmrE"/>
    <property type="match status" value="2"/>
</dbReference>
<dbReference type="PANTHER" id="PTHR22911">
    <property type="entry name" value="ACYL-MALONYL CONDENSING ENZYME-RELATED"/>
    <property type="match status" value="1"/>
</dbReference>
<keyword evidence="4" id="KW-1185">Reference proteome</keyword>
<name>A0ABT3Z4V9_9HYPH</name>
<dbReference type="RefSeq" id="WP_267652440.1">
    <property type="nucleotide sequence ID" value="NZ_JAOVZR010000001.1"/>
</dbReference>
<evidence type="ECO:0000313" key="3">
    <source>
        <dbReference type="EMBL" id="MCY0146795.1"/>
    </source>
</evidence>
<feature type="domain" description="EamA" evidence="2">
    <location>
        <begin position="5"/>
        <end position="137"/>
    </location>
</feature>
<dbReference type="InterPro" id="IPR000620">
    <property type="entry name" value="EamA_dom"/>
</dbReference>
<evidence type="ECO:0000313" key="4">
    <source>
        <dbReference type="Proteomes" id="UP001073227"/>
    </source>
</evidence>
<gene>
    <name evidence="3" type="ORF">OEG84_03435</name>
</gene>